<accession>A0ACB9TR28</accession>
<dbReference type="Proteomes" id="UP001056778">
    <property type="component" value="Chromosome 1"/>
</dbReference>
<evidence type="ECO:0000313" key="2">
    <source>
        <dbReference type="Proteomes" id="UP001056778"/>
    </source>
</evidence>
<comment type="caution">
    <text evidence="1">The sequence shown here is derived from an EMBL/GenBank/DDBJ whole genome shotgun (WGS) entry which is preliminary data.</text>
</comment>
<proteinExistence type="predicted"/>
<gene>
    <name evidence="1" type="ORF">MML48_1g00013</name>
</gene>
<reference evidence="1" key="1">
    <citation type="submission" date="2022-04" db="EMBL/GenBank/DDBJ databases">
        <title>Chromosome-scale genome assembly of Holotrichia oblita Faldermann.</title>
        <authorList>
            <person name="Rongchong L."/>
        </authorList>
    </citation>
    <scope>NUCLEOTIDE SEQUENCE</scope>
    <source>
        <strain evidence="1">81SQS9</strain>
    </source>
</reference>
<name>A0ACB9TR28_HOLOL</name>
<keyword evidence="2" id="KW-1185">Reference proteome</keyword>
<protein>
    <submittedName>
        <fullName evidence="1">Ctp synthase</fullName>
    </submittedName>
</protein>
<evidence type="ECO:0000313" key="1">
    <source>
        <dbReference type="EMBL" id="KAI4469296.1"/>
    </source>
</evidence>
<sequence>MSALNNKRPKYVFVTGGVASSLGKGIISSSLARLLQARGYSVTIQKLDPYINIDPGTLNPYEHGECYVTEDGAETDLDLGHYERFTSIQTSKANNVTTGRIYQSVINRERRGEYLGKTVQVVPHITDEIKRRIELLGSTNTYDIVITEIGGTVGDIESLPYIEAVRQLRYELGHGNTAVVHLTLIPYLSASGELKTKPTQHSVKMLLENGLQPDILVLRTERHLTQDIKRKVALFCNVDANAVMESIDVPTIYEVPLKMLEQQLDTVALDKLELPHCGEPDLRQWVEFVDKVKNAKQSVRIALVGKYTELPDAYKSISESFVHAGAANNVRVKLEYINSEKIDSANAGACLKDMCGILVAPGFGQRGMEGKIAAVRYARENRIPFLGICLGMQCAVIEFARNVLGYADANSSEMGATTHPVIDLMEEQKEVTDKGGTMRLGAYPCQLAKGTKIYEAYKTEMITERHRHRYEFNNDYLNDFCRGGMIAAGTNPDTNLVEAMELVNHPWFVGVQYHPEYKRLLIIGVILLGFAWFNSKQADKFAQEKAVADSIARVEGRIVDLPAESRDGEPQESVRESAGAAEGMQESSSQADSIRIARYGTHLLNAEKGEEHRYVVENGVMRITFSNRGGKVTSVELKDYKTFDGKPIEMYADDSAQFDMVFFLRNQYGDTRINSGNYYFECDRSPDEVISVTEGEQTVSMRLYADTASYVEYLYTVKKDDHMLGFELRPHHTASDHTYKDTDVATDLQVLSVDGQDEAPQAGNGQYRSQVPEKGRCDEKAAGDNGTV</sequence>
<organism evidence="1 2">
    <name type="scientific">Holotrichia oblita</name>
    <name type="common">Chafer beetle</name>
    <dbReference type="NCBI Taxonomy" id="644536"/>
    <lineage>
        <taxon>Eukaryota</taxon>
        <taxon>Metazoa</taxon>
        <taxon>Ecdysozoa</taxon>
        <taxon>Arthropoda</taxon>
        <taxon>Hexapoda</taxon>
        <taxon>Insecta</taxon>
        <taxon>Pterygota</taxon>
        <taxon>Neoptera</taxon>
        <taxon>Endopterygota</taxon>
        <taxon>Coleoptera</taxon>
        <taxon>Polyphaga</taxon>
        <taxon>Scarabaeiformia</taxon>
        <taxon>Scarabaeidae</taxon>
        <taxon>Melolonthinae</taxon>
        <taxon>Holotrichia</taxon>
    </lineage>
</organism>
<dbReference type="EMBL" id="CM043015">
    <property type="protein sequence ID" value="KAI4469296.1"/>
    <property type="molecule type" value="Genomic_DNA"/>
</dbReference>